<dbReference type="Proteomes" id="UP000789525">
    <property type="component" value="Unassembled WGS sequence"/>
</dbReference>
<name>A0ACA9QT37_9GLOM</name>
<keyword evidence="2" id="KW-1185">Reference proteome</keyword>
<comment type="caution">
    <text evidence="1">The sequence shown here is derived from an EMBL/GenBank/DDBJ whole genome shotgun (WGS) entry which is preliminary data.</text>
</comment>
<feature type="non-terminal residue" evidence="1">
    <location>
        <position position="1"/>
    </location>
</feature>
<sequence>DVDVVACKEAMWEEFLQDSARRDREAGSSSASSGPSGSSPGSNGGSLLGGLGGLGGVGGLSSMGAIPGFSGIHTTYPGGSGTYGPRRAPTLLDELEWADSDTRRSERERFDILLDRYEMRIKRYCARIYETTSIPCLIARDRHAFDEWASDSDEEYEHLENGDTPTGRTHDTSRSPGARRDEGDGHTSADEMTLAEPNSPHSATAAKPSILAHMPPSGSGSSTAPPIIRESNGT</sequence>
<accession>A0ACA9QT37</accession>
<evidence type="ECO:0000313" key="2">
    <source>
        <dbReference type="Proteomes" id="UP000789525"/>
    </source>
</evidence>
<organism evidence="1 2">
    <name type="scientific">Acaulospora colombiana</name>
    <dbReference type="NCBI Taxonomy" id="27376"/>
    <lineage>
        <taxon>Eukaryota</taxon>
        <taxon>Fungi</taxon>
        <taxon>Fungi incertae sedis</taxon>
        <taxon>Mucoromycota</taxon>
        <taxon>Glomeromycotina</taxon>
        <taxon>Glomeromycetes</taxon>
        <taxon>Diversisporales</taxon>
        <taxon>Acaulosporaceae</taxon>
        <taxon>Acaulospora</taxon>
    </lineage>
</organism>
<protein>
    <submittedName>
        <fullName evidence="1">17227_t:CDS:1</fullName>
    </submittedName>
</protein>
<proteinExistence type="predicted"/>
<dbReference type="EMBL" id="CAJVPT010060853">
    <property type="protein sequence ID" value="CAG8764397.1"/>
    <property type="molecule type" value="Genomic_DNA"/>
</dbReference>
<evidence type="ECO:0000313" key="1">
    <source>
        <dbReference type="EMBL" id="CAG8764397.1"/>
    </source>
</evidence>
<reference evidence="1" key="1">
    <citation type="submission" date="2021-06" db="EMBL/GenBank/DDBJ databases">
        <authorList>
            <person name="Kallberg Y."/>
            <person name="Tangrot J."/>
            <person name="Rosling A."/>
        </authorList>
    </citation>
    <scope>NUCLEOTIDE SEQUENCE</scope>
    <source>
        <strain evidence="1">CL356</strain>
    </source>
</reference>
<gene>
    <name evidence="1" type="ORF">ACOLOM_LOCUS13370</name>
</gene>